<dbReference type="RefSeq" id="WP_076689035.1">
    <property type="nucleotide sequence ID" value="NZ_CP018762.1"/>
</dbReference>
<keyword evidence="2" id="KW-1185">Reference proteome</keyword>
<sequence length="66" mass="7829">MLRVAYADRLAADRLTGRDVTTAHEARRSWLIIDDVFRPRFLIAYVAAIHAHTHGTHLMYRIQRWR</sequence>
<protein>
    <submittedName>
        <fullName evidence="1">Uncharacterized protein</fullName>
    </submittedName>
</protein>
<dbReference type="EMBL" id="CP018762">
    <property type="protein sequence ID" value="APZ33307.1"/>
    <property type="molecule type" value="Genomic_DNA"/>
</dbReference>
<proteinExistence type="predicted"/>
<dbReference type="Proteomes" id="UP000187185">
    <property type="component" value="Chromosome"/>
</dbReference>
<reference evidence="1 2" key="1">
    <citation type="submission" date="2016-12" db="EMBL/GenBank/DDBJ databases">
        <title>Complete genome sequence of Microbacterium aurum KACC 15219.</title>
        <authorList>
            <person name="Jung Y."/>
            <person name="Shin J.-H."/>
            <person name="Lee Y.-J."/>
            <person name="Yi H."/>
            <person name="Bahn Y.-S."/>
            <person name="Kim J.F."/>
            <person name="Lee D.-W."/>
        </authorList>
    </citation>
    <scope>NUCLEOTIDE SEQUENCE [LARGE SCALE GENOMIC DNA]</scope>
    <source>
        <strain evidence="1 2">KACC 15219</strain>
    </source>
</reference>
<dbReference type="AlphaFoldDB" id="A0A1P8U5D7"/>
<accession>A0A1P8U5D7</accession>
<evidence type="ECO:0000313" key="2">
    <source>
        <dbReference type="Proteomes" id="UP000187185"/>
    </source>
</evidence>
<name>A0A1P8U5D7_9MICO</name>
<evidence type="ECO:0000313" key="1">
    <source>
        <dbReference type="EMBL" id="APZ33307.1"/>
    </source>
</evidence>
<gene>
    <name evidence="1" type="ORF">BOH66_02640</name>
</gene>
<dbReference type="KEGG" id="maur:BOH66_02640"/>
<organism evidence="1 2">
    <name type="scientific">Microbacterium aurum</name>
    <dbReference type="NCBI Taxonomy" id="36805"/>
    <lineage>
        <taxon>Bacteria</taxon>
        <taxon>Bacillati</taxon>
        <taxon>Actinomycetota</taxon>
        <taxon>Actinomycetes</taxon>
        <taxon>Micrococcales</taxon>
        <taxon>Microbacteriaceae</taxon>
        <taxon>Microbacterium</taxon>
    </lineage>
</organism>